<dbReference type="KEGG" id="ruv:EC9_20670"/>
<dbReference type="Proteomes" id="UP000319557">
    <property type="component" value="Chromosome"/>
</dbReference>
<evidence type="ECO:0000256" key="2">
    <source>
        <dbReference type="ARBA" id="ARBA00008335"/>
    </source>
</evidence>
<dbReference type="InterPro" id="IPR051788">
    <property type="entry name" value="MFS_Transporter"/>
</dbReference>
<keyword evidence="5 7" id="KW-1133">Transmembrane helix</keyword>
<gene>
    <name evidence="9" type="ORF">EC9_20670</name>
</gene>
<keyword evidence="4 7" id="KW-0812">Transmembrane</keyword>
<comment type="subcellular location">
    <subcellularLocation>
        <location evidence="1">Endomembrane system</location>
        <topology evidence="1">Multi-pass membrane protein</topology>
    </subcellularLocation>
</comment>
<feature type="transmembrane region" description="Helical" evidence="7">
    <location>
        <begin position="301"/>
        <end position="334"/>
    </location>
</feature>
<name>A0A517LZ35_9BACT</name>
<evidence type="ECO:0000256" key="3">
    <source>
        <dbReference type="ARBA" id="ARBA00022448"/>
    </source>
</evidence>
<evidence type="ECO:0000256" key="4">
    <source>
        <dbReference type="ARBA" id="ARBA00022692"/>
    </source>
</evidence>
<dbReference type="SUPFAM" id="SSF103473">
    <property type="entry name" value="MFS general substrate transporter"/>
    <property type="match status" value="1"/>
</dbReference>
<protein>
    <submittedName>
        <fullName evidence="9">Major Facilitator Superfamily protein</fullName>
    </submittedName>
</protein>
<feature type="transmembrane region" description="Helical" evidence="7">
    <location>
        <begin position="191"/>
        <end position="208"/>
    </location>
</feature>
<dbReference type="Pfam" id="PF07690">
    <property type="entry name" value="MFS_1"/>
    <property type="match status" value="1"/>
</dbReference>
<feature type="transmembrane region" description="Helical" evidence="7">
    <location>
        <begin position="117"/>
        <end position="138"/>
    </location>
</feature>
<evidence type="ECO:0000256" key="5">
    <source>
        <dbReference type="ARBA" id="ARBA00022989"/>
    </source>
</evidence>
<dbReference type="PANTHER" id="PTHR23514:SF3">
    <property type="entry name" value="BYPASS OF STOP CODON PROTEIN 6"/>
    <property type="match status" value="1"/>
</dbReference>
<dbReference type="OrthoDB" id="9783757at2"/>
<feature type="transmembrane region" description="Helical" evidence="7">
    <location>
        <begin position="228"/>
        <end position="251"/>
    </location>
</feature>
<reference evidence="9 10" key="1">
    <citation type="submission" date="2019-02" db="EMBL/GenBank/DDBJ databases">
        <title>Deep-cultivation of Planctomycetes and their phenomic and genomic characterization uncovers novel biology.</title>
        <authorList>
            <person name="Wiegand S."/>
            <person name="Jogler M."/>
            <person name="Boedeker C."/>
            <person name="Pinto D."/>
            <person name="Vollmers J."/>
            <person name="Rivas-Marin E."/>
            <person name="Kohn T."/>
            <person name="Peeters S.H."/>
            <person name="Heuer A."/>
            <person name="Rast P."/>
            <person name="Oberbeckmann S."/>
            <person name="Bunk B."/>
            <person name="Jeske O."/>
            <person name="Meyerdierks A."/>
            <person name="Storesund J.E."/>
            <person name="Kallscheuer N."/>
            <person name="Luecker S."/>
            <person name="Lage O.M."/>
            <person name="Pohl T."/>
            <person name="Merkel B.J."/>
            <person name="Hornburger P."/>
            <person name="Mueller R.-W."/>
            <person name="Bruemmer F."/>
            <person name="Labrenz M."/>
            <person name="Spormann A.M."/>
            <person name="Op den Camp H."/>
            <person name="Overmann J."/>
            <person name="Amann R."/>
            <person name="Jetten M.S.M."/>
            <person name="Mascher T."/>
            <person name="Medema M.H."/>
            <person name="Devos D.P."/>
            <person name="Kaster A.-K."/>
            <person name="Ovreas L."/>
            <person name="Rohde M."/>
            <person name="Galperin M.Y."/>
            <person name="Jogler C."/>
        </authorList>
    </citation>
    <scope>NUCLEOTIDE SEQUENCE [LARGE SCALE GENOMIC DNA]</scope>
    <source>
        <strain evidence="9 10">EC9</strain>
    </source>
</reference>
<keyword evidence="10" id="KW-1185">Reference proteome</keyword>
<dbReference type="InterPro" id="IPR020846">
    <property type="entry name" value="MFS_dom"/>
</dbReference>
<keyword evidence="6 7" id="KW-0472">Membrane</keyword>
<evidence type="ECO:0000256" key="6">
    <source>
        <dbReference type="ARBA" id="ARBA00023136"/>
    </source>
</evidence>
<dbReference type="InterPro" id="IPR011701">
    <property type="entry name" value="MFS"/>
</dbReference>
<feature type="transmembrane region" description="Helical" evidence="7">
    <location>
        <begin position="17"/>
        <end position="34"/>
    </location>
</feature>
<evidence type="ECO:0000259" key="8">
    <source>
        <dbReference type="PROSITE" id="PS50850"/>
    </source>
</evidence>
<feature type="transmembrane region" description="Helical" evidence="7">
    <location>
        <begin position="482"/>
        <end position="504"/>
    </location>
</feature>
<proteinExistence type="inferred from homology"/>
<sequence length="531" mass="55355">MSNDSDSAAAAPNAKRLLWAGFMAILAAGVGFSVRGGILGQWAEDFGFTMTELGTITGGGLTGFGVVIIVTSLFADAIGYGKLMTGAFVLHFISAVITLAAPAAFEAGGKDAAFQCLFWGMFIFAVGNGVCEAVVNPLTATLFPKSKTHYLNILHAGWPAGLVIGGLASAFMAAKVDTDGTILKAAVDWKIQMSLFLVPVIMYGMMLLGQRFPKSEAAAAGVSTGQMLASVVTPLFFILLVLHALVGYVELGTDSWISKITGSIMNDPQKGLMLFVYTSSLMFALRFVAGPIVHRISPLGLLFVSSILGAIGLTLLGTATSVMMCVLAATVYACGKTFLWPTMLAVGSERFPKGGAVAIGLMGGVGMLSAGLIGGPAIGYKQDYYASQDLRDNAEPTYERYSVETPEGFLFLPKIKGLDGAKVGVLGDQGKELAAVGEALAADGETDENYNKLAAWWKTAKPYASEDKAPVSAATLAGGRMALLLTAAVPTIMAVLYLLLILGFKATGGYRAVHIDDAEKLSGGIEGPMEA</sequence>
<dbReference type="PROSITE" id="PS50850">
    <property type="entry name" value="MFS"/>
    <property type="match status" value="1"/>
</dbReference>
<feature type="transmembrane region" description="Helical" evidence="7">
    <location>
        <begin position="87"/>
        <end position="105"/>
    </location>
</feature>
<dbReference type="PANTHER" id="PTHR23514">
    <property type="entry name" value="BYPASS OF STOP CODON PROTEIN 6"/>
    <property type="match status" value="1"/>
</dbReference>
<comment type="similarity">
    <text evidence="2">Belongs to the major facilitator superfamily.</text>
</comment>
<keyword evidence="3" id="KW-0813">Transport</keyword>
<evidence type="ECO:0000313" key="9">
    <source>
        <dbReference type="EMBL" id="QDS87884.1"/>
    </source>
</evidence>
<feature type="transmembrane region" description="Helical" evidence="7">
    <location>
        <begin position="54"/>
        <end position="75"/>
    </location>
</feature>
<organism evidence="9 10">
    <name type="scientific">Rosistilla ulvae</name>
    <dbReference type="NCBI Taxonomy" id="1930277"/>
    <lineage>
        <taxon>Bacteria</taxon>
        <taxon>Pseudomonadati</taxon>
        <taxon>Planctomycetota</taxon>
        <taxon>Planctomycetia</taxon>
        <taxon>Pirellulales</taxon>
        <taxon>Pirellulaceae</taxon>
        <taxon>Rosistilla</taxon>
    </lineage>
</organism>
<feature type="transmembrane region" description="Helical" evidence="7">
    <location>
        <begin position="271"/>
        <end position="289"/>
    </location>
</feature>
<feature type="transmembrane region" description="Helical" evidence="7">
    <location>
        <begin position="150"/>
        <end position="171"/>
    </location>
</feature>
<evidence type="ECO:0000256" key="1">
    <source>
        <dbReference type="ARBA" id="ARBA00004127"/>
    </source>
</evidence>
<evidence type="ECO:0000256" key="7">
    <source>
        <dbReference type="SAM" id="Phobius"/>
    </source>
</evidence>
<dbReference type="GO" id="GO:0012505">
    <property type="term" value="C:endomembrane system"/>
    <property type="evidence" value="ECO:0007669"/>
    <property type="project" value="UniProtKB-SubCell"/>
</dbReference>
<evidence type="ECO:0000313" key="10">
    <source>
        <dbReference type="Proteomes" id="UP000319557"/>
    </source>
</evidence>
<dbReference type="EMBL" id="CP036261">
    <property type="protein sequence ID" value="QDS87884.1"/>
    <property type="molecule type" value="Genomic_DNA"/>
</dbReference>
<dbReference type="Gene3D" id="1.20.1250.20">
    <property type="entry name" value="MFS general substrate transporter like domains"/>
    <property type="match status" value="2"/>
</dbReference>
<feature type="transmembrane region" description="Helical" evidence="7">
    <location>
        <begin position="354"/>
        <end position="373"/>
    </location>
</feature>
<feature type="domain" description="Major facilitator superfamily (MFS) profile" evidence="8">
    <location>
        <begin position="17"/>
        <end position="431"/>
    </location>
</feature>
<dbReference type="AlphaFoldDB" id="A0A517LZ35"/>
<dbReference type="GO" id="GO:0022857">
    <property type="term" value="F:transmembrane transporter activity"/>
    <property type="evidence" value="ECO:0007669"/>
    <property type="project" value="InterPro"/>
</dbReference>
<accession>A0A517LZ35</accession>
<dbReference type="RefSeq" id="WP_145344568.1">
    <property type="nucleotide sequence ID" value="NZ_CP036261.1"/>
</dbReference>
<dbReference type="InterPro" id="IPR036259">
    <property type="entry name" value="MFS_trans_sf"/>
</dbReference>
<dbReference type="GO" id="GO:0016020">
    <property type="term" value="C:membrane"/>
    <property type="evidence" value="ECO:0007669"/>
    <property type="project" value="TreeGrafter"/>
</dbReference>